<accession>A0A510Y0V5</accession>
<reference evidence="2 3" key="1">
    <citation type="submission" date="2019-07" db="EMBL/GenBank/DDBJ databases">
        <title>Whole genome shotgun sequence of Pseudoalteromonas espejiana NBRC 102222.</title>
        <authorList>
            <person name="Hosoyama A."/>
            <person name="Uohara A."/>
            <person name="Ohji S."/>
            <person name="Ichikawa N."/>
        </authorList>
    </citation>
    <scope>NUCLEOTIDE SEQUENCE [LARGE SCALE GENOMIC DNA]</scope>
    <source>
        <strain evidence="2 3">NBRC 102222</strain>
    </source>
</reference>
<protein>
    <recommendedName>
        <fullName evidence="1">DUF7674 domain-containing protein</fullName>
    </recommendedName>
</protein>
<gene>
    <name evidence="2" type="ORF">PES01_38100</name>
</gene>
<dbReference type="Proteomes" id="UP000321419">
    <property type="component" value="Unassembled WGS sequence"/>
</dbReference>
<dbReference type="Pfam" id="PF24722">
    <property type="entry name" value="DUF7674"/>
    <property type="match status" value="1"/>
</dbReference>
<evidence type="ECO:0000259" key="1">
    <source>
        <dbReference type="Pfam" id="PF24722"/>
    </source>
</evidence>
<organism evidence="2 3">
    <name type="scientific">Pseudoalteromonas espejiana</name>
    <dbReference type="NCBI Taxonomy" id="28107"/>
    <lineage>
        <taxon>Bacteria</taxon>
        <taxon>Pseudomonadati</taxon>
        <taxon>Pseudomonadota</taxon>
        <taxon>Gammaproteobacteria</taxon>
        <taxon>Alteromonadales</taxon>
        <taxon>Pseudoalteromonadaceae</taxon>
        <taxon>Pseudoalteromonas</taxon>
    </lineage>
</organism>
<evidence type="ECO:0000313" key="2">
    <source>
        <dbReference type="EMBL" id="GEK56965.1"/>
    </source>
</evidence>
<keyword evidence="3" id="KW-1185">Reference proteome</keyword>
<dbReference type="InterPro" id="IPR056091">
    <property type="entry name" value="DUF7674"/>
</dbReference>
<dbReference type="EMBL" id="BJUM01000066">
    <property type="protein sequence ID" value="GEK56965.1"/>
    <property type="molecule type" value="Genomic_DNA"/>
</dbReference>
<feature type="domain" description="DUF7674" evidence="1">
    <location>
        <begin position="12"/>
        <end position="114"/>
    </location>
</feature>
<sequence>MKNDDVVYNLLNEISVQFPEVKALMSIYDEDETTFRMEAFSKATTQAVTLAYTEQAQRYLNYMAEKLLNADAKVIEYIDVYYVETLFWGASSYTIAVGWPLVPAKLQALYINFHGRAPLN</sequence>
<dbReference type="AlphaFoldDB" id="A0A510Y0V5"/>
<name>A0A510Y0V5_9GAMM</name>
<dbReference type="OrthoDB" id="8777452at2"/>
<comment type="caution">
    <text evidence="2">The sequence shown here is derived from an EMBL/GenBank/DDBJ whole genome shotgun (WGS) entry which is preliminary data.</text>
</comment>
<dbReference type="RefSeq" id="WP_089349206.1">
    <property type="nucleotide sequence ID" value="NZ_BJUM01000066.1"/>
</dbReference>
<proteinExistence type="predicted"/>
<evidence type="ECO:0000313" key="3">
    <source>
        <dbReference type="Proteomes" id="UP000321419"/>
    </source>
</evidence>